<accession>A0A8X6XQJ1</accession>
<comment type="caution">
    <text evidence="1">The sequence shown here is derived from an EMBL/GenBank/DDBJ whole genome shotgun (WGS) entry which is preliminary data.</text>
</comment>
<gene>
    <name evidence="1" type="ORF">TNIN_389401</name>
</gene>
<evidence type="ECO:0000313" key="1">
    <source>
        <dbReference type="EMBL" id="GFY57403.1"/>
    </source>
</evidence>
<dbReference type="EMBL" id="BMAV01011488">
    <property type="protein sequence ID" value="GFY57403.1"/>
    <property type="molecule type" value="Genomic_DNA"/>
</dbReference>
<keyword evidence="2" id="KW-1185">Reference proteome</keyword>
<evidence type="ECO:0000313" key="2">
    <source>
        <dbReference type="Proteomes" id="UP000886998"/>
    </source>
</evidence>
<organism evidence="1 2">
    <name type="scientific">Trichonephila inaurata madagascariensis</name>
    <dbReference type="NCBI Taxonomy" id="2747483"/>
    <lineage>
        <taxon>Eukaryota</taxon>
        <taxon>Metazoa</taxon>
        <taxon>Ecdysozoa</taxon>
        <taxon>Arthropoda</taxon>
        <taxon>Chelicerata</taxon>
        <taxon>Arachnida</taxon>
        <taxon>Araneae</taxon>
        <taxon>Araneomorphae</taxon>
        <taxon>Entelegynae</taxon>
        <taxon>Araneoidea</taxon>
        <taxon>Nephilidae</taxon>
        <taxon>Trichonephila</taxon>
        <taxon>Trichonephila inaurata</taxon>
    </lineage>
</organism>
<dbReference type="Proteomes" id="UP000886998">
    <property type="component" value="Unassembled WGS sequence"/>
</dbReference>
<name>A0A8X6XQJ1_9ARAC</name>
<sequence length="106" mass="12133">MQIHSTLKPESIRKQQLVLFVCRVFSYKTNSAATFTNLANKYGNRWWKNKTELISPSSLLDSLLLWRKINATRNKDITIFFFSAATLHCSAPVSRQGARSKCKHGD</sequence>
<proteinExistence type="predicted"/>
<dbReference type="AlphaFoldDB" id="A0A8X6XQJ1"/>
<protein>
    <submittedName>
        <fullName evidence="1">Uncharacterized protein</fullName>
    </submittedName>
</protein>
<reference evidence="1" key="1">
    <citation type="submission" date="2020-08" db="EMBL/GenBank/DDBJ databases">
        <title>Multicomponent nature underlies the extraordinary mechanical properties of spider dragline silk.</title>
        <authorList>
            <person name="Kono N."/>
            <person name="Nakamura H."/>
            <person name="Mori M."/>
            <person name="Yoshida Y."/>
            <person name="Ohtoshi R."/>
            <person name="Malay A.D."/>
            <person name="Moran D.A.P."/>
            <person name="Tomita M."/>
            <person name="Numata K."/>
            <person name="Arakawa K."/>
        </authorList>
    </citation>
    <scope>NUCLEOTIDE SEQUENCE</scope>
</reference>